<sequence length="138" mass="15587">MKIFKNLSIALMASAFLLSACTDTKKQEKDALNEVIKVHDEAMAKSEQAIKNKMLLDSMGKANTPLQKTDINTIISNLTTTDKAMEDWMHQFNADYTGKTHEEVMQYLADQKKKVRQVNNQLAAAVNQSNQFIAIHQK</sequence>
<reference evidence="2" key="1">
    <citation type="journal article" date="2014" name="Int. J. Syst. Evol. Microbiol.">
        <title>Complete genome sequence of Corynebacterium casei LMG S-19264T (=DSM 44701T), isolated from a smear-ripened cheese.</title>
        <authorList>
            <consortium name="US DOE Joint Genome Institute (JGI-PGF)"/>
            <person name="Walter F."/>
            <person name="Albersmeier A."/>
            <person name="Kalinowski J."/>
            <person name="Ruckert C."/>
        </authorList>
    </citation>
    <scope>NUCLEOTIDE SEQUENCE</scope>
    <source>
        <strain evidence="2">CCM 8711</strain>
    </source>
</reference>
<dbReference type="AlphaFoldDB" id="A0A917JB85"/>
<accession>A0A917JB85</accession>
<evidence type="ECO:0000313" key="2">
    <source>
        <dbReference type="EMBL" id="GGI51392.1"/>
    </source>
</evidence>
<gene>
    <name evidence="2" type="ORF">GCM10011425_26040</name>
</gene>
<dbReference type="PROSITE" id="PS51257">
    <property type="entry name" value="PROKAR_LIPOPROTEIN"/>
    <property type="match status" value="1"/>
</dbReference>
<name>A0A917JB85_9SPHI</name>
<evidence type="ECO:0008006" key="4">
    <source>
        <dbReference type="Google" id="ProtNLM"/>
    </source>
</evidence>
<feature type="signal peptide" evidence="1">
    <location>
        <begin position="1"/>
        <end position="20"/>
    </location>
</feature>
<dbReference type="Proteomes" id="UP000662074">
    <property type="component" value="Unassembled WGS sequence"/>
</dbReference>
<proteinExistence type="predicted"/>
<feature type="chain" id="PRO_5037943329" description="Viral A-type inclusion protein" evidence="1">
    <location>
        <begin position="21"/>
        <end position="138"/>
    </location>
</feature>
<dbReference type="RefSeq" id="WP_188417432.1">
    <property type="nucleotide sequence ID" value="NZ_BMDO01000007.1"/>
</dbReference>
<keyword evidence="1" id="KW-0732">Signal</keyword>
<keyword evidence="3" id="KW-1185">Reference proteome</keyword>
<evidence type="ECO:0000256" key="1">
    <source>
        <dbReference type="SAM" id="SignalP"/>
    </source>
</evidence>
<dbReference type="EMBL" id="BMDO01000007">
    <property type="protein sequence ID" value="GGI51392.1"/>
    <property type="molecule type" value="Genomic_DNA"/>
</dbReference>
<organism evidence="2 3">
    <name type="scientific">Mucilaginibacter galii</name>
    <dbReference type="NCBI Taxonomy" id="2005073"/>
    <lineage>
        <taxon>Bacteria</taxon>
        <taxon>Pseudomonadati</taxon>
        <taxon>Bacteroidota</taxon>
        <taxon>Sphingobacteriia</taxon>
        <taxon>Sphingobacteriales</taxon>
        <taxon>Sphingobacteriaceae</taxon>
        <taxon>Mucilaginibacter</taxon>
    </lineage>
</organism>
<protein>
    <recommendedName>
        <fullName evidence="4">Viral A-type inclusion protein</fullName>
    </recommendedName>
</protein>
<comment type="caution">
    <text evidence="2">The sequence shown here is derived from an EMBL/GenBank/DDBJ whole genome shotgun (WGS) entry which is preliminary data.</text>
</comment>
<reference evidence="2" key="2">
    <citation type="submission" date="2020-09" db="EMBL/GenBank/DDBJ databases">
        <authorList>
            <person name="Sun Q."/>
            <person name="Sedlacek I."/>
        </authorList>
    </citation>
    <scope>NUCLEOTIDE SEQUENCE</scope>
    <source>
        <strain evidence="2">CCM 8711</strain>
    </source>
</reference>
<evidence type="ECO:0000313" key="3">
    <source>
        <dbReference type="Proteomes" id="UP000662074"/>
    </source>
</evidence>